<dbReference type="RefSeq" id="WP_353721132.1">
    <property type="nucleotide sequence ID" value="NZ_CP159289.1"/>
</dbReference>
<gene>
    <name evidence="1" type="ORF">ABV298_05335</name>
</gene>
<dbReference type="EMBL" id="CP159289">
    <property type="protein sequence ID" value="XCH25835.1"/>
    <property type="molecule type" value="Genomic_DNA"/>
</dbReference>
<dbReference type="AlphaFoldDB" id="A0AAU8FQS4"/>
<proteinExistence type="predicted"/>
<evidence type="ECO:0000313" key="1">
    <source>
        <dbReference type="EMBL" id="XCH25835.1"/>
    </source>
</evidence>
<sequence length="45" mass="5319">MKDHTHPPFKLAVLRDRKGDLSKEWFVGFYAWSDAEKNPSPIQKF</sequence>
<name>A0AAU8FQS4_9BACT</name>
<protein>
    <submittedName>
        <fullName evidence="1">Uncharacterized protein</fullName>
    </submittedName>
</protein>
<organism evidence="1">
    <name type="scientific">Dyadobacter sp. 676</name>
    <dbReference type="NCBI Taxonomy" id="3088362"/>
    <lineage>
        <taxon>Bacteria</taxon>
        <taxon>Pseudomonadati</taxon>
        <taxon>Bacteroidota</taxon>
        <taxon>Cytophagia</taxon>
        <taxon>Cytophagales</taxon>
        <taxon>Spirosomataceae</taxon>
        <taxon>Dyadobacter</taxon>
    </lineage>
</organism>
<accession>A0AAU8FQS4</accession>
<reference evidence="1" key="1">
    <citation type="submission" date="2024-06" db="EMBL/GenBank/DDBJ databases">
        <title>Sequencing and assembly of the genome of Dyadobacter sp. strain 676, a symbiont of Cyamopsis tetragonoloba.</title>
        <authorList>
            <person name="Guro P."/>
            <person name="Sazanova A."/>
            <person name="Kuznetsova I."/>
            <person name="Belimov A."/>
            <person name="Safronova V."/>
        </authorList>
    </citation>
    <scope>NUCLEOTIDE SEQUENCE</scope>
    <source>
        <strain evidence="1">676</strain>
    </source>
</reference>